<sequence length="150" mass="16812">MVRLSASLEHLHYDDKVLLGTWFLTKAINFDSYKDAHWWALARLASRRPLYGSQHNVIPSTQVEEWLASILELDWSKQTMAGFAAVLMASKTGDRSIDVSDEVRDKVADKLSKSKTPESWKEILLDASSLKQEQAAKAFGDSLPAGLHLI</sequence>
<dbReference type="EMBL" id="BBSC01000004">
    <property type="protein sequence ID" value="GAM75536.1"/>
    <property type="molecule type" value="Genomic_DNA"/>
</dbReference>
<dbReference type="InterPro" id="IPR021030">
    <property type="entry name" value="DUF3731"/>
</dbReference>
<protein>
    <submittedName>
        <fullName evidence="1">Chaperone protein dnaK</fullName>
    </submittedName>
</protein>
<organism evidence="1 2">
    <name type="scientific">Vibrio ishigakensis</name>
    <dbReference type="NCBI Taxonomy" id="1481914"/>
    <lineage>
        <taxon>Bacteria</taxon>
        <taxon>Pseudomonadati</taxon>
        <taxon>Pseudomonadota</taxon>
        <taxon>Gammaproteobacteria</taxon>
        <taxon>Vibrionales</taxon>
        <taxon>Vibrionaceae</taxon>
        <taxon>Vibrio</taxon>
    </lineage>
</organism>
<dbReference type="STRING" id="1481914.JCM19241_3448"/>
<name>A0A0B8QAB4_9VIBR</name>
<evidence type="ECO:0000313" key="1">
    <source>
        <dbReference type="EMBL" id="GAM75536.1"/>
    </source>
</evidence>
<accession>A0A0B8QAB4</accession>
<dbReference type="AlphaFoldDB" id="A0A0B8QAB4"/>
<reference evidence="1 2" key="2">
    <citation type="submission" date="2015-01" db="EMBL/GenBank/DDBJ databases">
        <authorList>
            <consortium name="NBRP consortium"/>
            <person name="Sawabe T."/>
            <person name="Meirelles P."/>
            <person name="Feng G."/>
            <person name="Sayaka M."/>
            <person name="Hattori M."/>
            <person name="Ohkuma M."/>
        </authorList>
    </citation>
    <scope>NUCLEOTIDE SEQUENCE [LARGE SCALE GENOMIC DNA]</scope>
    <source>
        <strain evidence="2">JCM 19241</strain>
    </source>
</reference>
<dbReference type="Proteomes" id="UP000031666">
    <property type="component" value="Unassembled WGS sequence"/>
</dbReference>
<comment type="caution">
    <text evidence="1">The sequence shown here is derived from an EMBL/GenBank/DDBJ whole genome shotgun (WGS) entry which is preliminary data.</text>
</comment>
<evidence type="ECO:0000313" key="2">
    <source>
        <dbReference type="Proteomes" id="UP000031666"/>
    </source>
</evidence>
<proteinExistence type="predicted"/>
<reference evidence="1 2" key="1">
    <citation type="submission" date="2015-01" db="EMBL/GenBank/DDBJ databases">
        <title>Vibrio sp. C94 JCM 19241 whole genome shotgun sequence.</title>
        <authorList>
            <person name="Sawabe T."/>
            <person name="Meirelles P."/>
            <person name="Feng G."/>
            <person name="Sayaka M."/>
            <person name="Hattori M."/>
            <person name="Ohkuma M."/>
        </authorList>
    </citation>
    <scope>NUCLEOTIDE SEQUENCE [LARGE SCALE GENOMIC DNA]</scope>
    <source>
        <strain evidence="2">JCM 19241</strain>
    </source>
</reference>
<dbReference type="Pfam" id="PF12531">
    <property type="entry name" value="DUF3731"/>
    <property type="match status" value="1"/>
</dbReference>
<gene>
    <name evidence="1" type="ORF">JCM19241_3448</name>
</gene>